<dbReference type="Proteomes" id="UP001181355">
    <property type="component" value="Chromosome"/>
</dbReference>
<evidence type="ECO:0000313" key="2">
    <source>
        <dbReference type="EMBL" id="WMW80489.1"/>
    </source>
</evidence>
<keyword evidence="3" id="KW-1185">Reference proteome</keyword>
<feature type="region of interest" description="Disordered" evidence="1">
    <location>
        <begin position="53"/>
        <end position="80"/>
    </location>
</feature>
<accession>A0ABY9RGZ0</accession>
<dbReference type="EMBL" id="CP133720">
    <property type="protein sequence ID" value="WMW80489.1"/>
    <property type="molecule type" value="Genomic_DNA"/>
</dbReference>
<reference evidence="2" key="1">
    <citation type="submission" date="2023-09" db="EMBL/GenBank/DDBJ databases">
        <title>Undibacterium sp. 20NA77.5 isolated from freshwater.</title>
        <authorList>
            <person name="Le V."/>
            <person name="Ko S.-R."/>
            <person name="Ahn C.-Y."/>
            <person name="Oh H.-M."/>
        </authorList>
    </citation>
    <scope>NUCLEOTIDE SEQUENCE</scope>
    <source>
        <strain evidence="2">20NA77.5</strain>
    </source>
</reference>
<dbReference type="InterPro" id="IPR029045">
    <property type="entry name" value="ClpP/crotonase-like_dom_sf"/>
</dbReference>
<evidence type="ECO:0000256" key="1">
    <source>
        <dbReference type="SAM" id="MobiDB-lite"/>
    </source>
</evidence>
<proteinExistence type="predicted"/>
<sequence>MITSLGGDLSEGVKIGNLLADRAMGVEVAGYCMSSCANNIFLAGRTKTLRPDSVVGFHGSSRSTHAGPSSVEQDDEEKGASRGKLIAQFDRMATEEAQLLQRLHLDPDILVEMMDRLENKLPPNEVHFVLTVNGKKIEIADGDGFDQRIKSALEEIASKEALKSVQLSRANPYGDAVFFPNQQTLESFGVTGIKAYFYPTDEKQLQQLEEQIKKRIGTSKLRFAGDFPEAE</sequence>
<dbReference type="RefSeq" id="WP_309481982.1">
    <property type="nucleotide sequence ID" value="NZ_CP133720.1"/>
</dbReference>
<organism evidence="2 3">
    <name type="scientific">Undibacterium cyanobacteriorum</name>
    <dbReference type="NCBI Taxonomy" id="3073561"/>
    <lineage>
        <taxon>Bacteria</taxon>
        <taxon>Pseudomonadati</taxon>
        <taxon>Pseudomonadota</taxon>
        <taxon>Betaproteobacteria</taxon>
        <taxon>Burkholderiales</taxon>
        <taxon>Oxalobacteraceae</taxon>
        <taxon>Undibacterium</taxon>
    </lineage>
</organism>
<protein>
    <submittedName>
        <fullName evidence="2">Uncharacterized protein</fullName>
    </submittedName>
</protein>
<feature type="compositionally biased region" description="Polar residues" evidence="1">
    <location>
        <begin position="60"/>
        <end position="71"/>
    </location>
</feature>
<dbReference type="SUPFAM" id="SSF52096">
    <property type="entry name" value="ClpP/crotonase"/>
    <property type="match status" value="1"/>
</dbReference>
<evidence type="ECO:0000313" key="3">
    <source>
        <dbReference type="Proteomes" id="UP001181355"/>
    </source>
</evidence>
<gene>
    <name evidence="2" type="ORF">RF679_17895</name>
</gene>
<name>A0ABY9RGZ0_9BURK</name>